<evidence type="ECO:0000256" key="5">
    <source>
        <dbReference type="ARBA" id="ARBA00023136"/>
    </source>
</evidence>
<keyword evidence="4 6" id="KW-1133">Transmembrane helix</keyword>
<comment type="subcellular location">
    <subcellularLocation>
        <location evidence="1">Cell membrane</location>
        <topology evidence="1">Multi-pass membrane protein</topology>
    </subcellularLocation>
</comment>
<protein>
    <submittedName>
        <fullName evidence="7">Threonine/homoserine/homoserine lactone efflux protein</fullName>
    </submittedName>
</protein>
<dbReference type="Proteomes" id="UP000317422">
    <property type="component" value="Unassembled WGS sequence"/>
</dbReference>
<evidence type="ECO:0000256" key="6">
    <source>
        <dbReference type="SAM" id="Phobius"/>
    </source>
</evidence>
<dbReference type="PANTHER" id="PTHR30086">
    <property type="entry name" value="ARGININE EXPORTER PROTEIN ARGO"/>
    <property type="match status" value="1"/>
</dbReference>
<dbReference type="Pfam" id="PF01810">
    <property type="entry name" value="LysE"/>
    <property type="match status" value="1"/>
</dbReference>
<feature type="transmembrane region" description="Helical" evidence="6">
    <location>
        <begin position="150"/>
        <end position="175"/>
    </location>
</feature>
<dbReference type="AlphaFoldDB" id="A0A543NN05"/>
<proteinExistence type="predicted"/>
<dbReference type="InterPro" id="IPR001123">
    <property type="entry name" value="LeuE-type"/>
</dbReference>
<evidence type="ECO:0000256" key="4">
    <source>
        <dbReference type="ARBA" id="ARBA00022989"/>
    </source>
</evidence>
<dbReference type="GO" id="GO:0015171">
    <property type="term" value="F:amino acid transmembrane transporter activity"/>
    <property type="evidence" value="ECO:0007669"/>
    <property type="project" value="TreeGrafter"/>
</dbReference>
<dbReference type="EMBL" id="VFQC01000001">
    <property type="protein sequence ID" value="TQN33205.1"/>
    <property type="molecule type" value="Genomic_DNA"/>
</dbReference>
<reference evidence="7 8" key="1">
    <citation type="submission" date="2019-06" db="EMBL/GenBank/DDBJ databases">
        <title>Sequencing the genomes of 1000 actinobacteria strains.</title>
        <authorList>
            <person name="Klenk H.-P."/>
        </authorList>
    </citation>
    <scope>NUCLEOTIDE SEQUENCE [LARGE SCALE GENOMIC DNA]</scope>
    <source>
        <strain evidence="7 8">DSM 45015</strain>
    </source>
</reference>
<sequence length="205" mass="20826">MAYLLLSFVAAAGLLVVTPGPDSTLVLRSTVNSGWRAGTATTLGILTGLSVWAGAAALGIAAVLQASEAAYTVLRVAGACYLLYLGVRGLLAKREPAVEDTGSGGAAAAALRSYATGATTNLLNPKIGVFFVTFLPAFVPDGMSAGAASLALGAVYVVETAMWLALVITAASGLARWLRRPAVTQRMEQLAGGVLVLFGVRVLTS</sequence>
<keyword evidence="3 6" id="KW-0812">Transmembrane</keyword>
<dbReference type="GO" id="GO:0005886">
    <property type="term" value="C:plasma membrane"/>
    <property type="evidence" value="ECO:0007669"/>
    <property type="project" value="UniProtKB-SubCell"/>
</dbReference>
<organism evidence="7 8">
    <name type="scientific">Haloactinospora alba</name>
    <dbReference type="NCBI Taxonomy" id="405555"/>
    <lineage>
        <taxon>Bacteria</taxon>
        <taxon>Bacillati</taxon>
        <taxon>Actinomycetota</taxon>
        <taxon>Actinomycetes</taxon>
        <taxon>Streptosporangiales</taxon>
        <taxon>Nocardiopsidaceae</taxon>
        <taxon>Haloactinospora</taxon>
    </lineage>
</organism>
<keyword evidence="8" id="KW-1185">Reference proteome</keyword>
<evidence type="ECO:0000256" key="3">
    <source>
        <dbReference type="ARBA" id="ARBA00022692"/>
    </source>
</evidence>
<dbReference type="OrthoDB" id="5185770at2"/>
<keyword evidence="2" id="KW-1003">Cell membrane</keyword>
<evidence type="ECO:0000256" key="1">
    <source>
        <dbReference type="ARBA" id="ARBA00004651"/>
    </source>
</evidence>
<gene>
    <name evidence="7" type="ORF">FHX37_3209</name>
</gene>
<name>A0A543NN05_9ACTN</name>
<evidence type="ECO:0000256" key="2">
    <source>
        <dbReference type="ARBA" id="ARBA00022475"/>
    </source>
</evidence>
<accession>A0A543NN05</accession>
<evidence type="ECO:0000313" key="8">
    <source>
        <dbReference type="Proteomes" id="UP000317422"/>
    </source>
</evidence>
<dbReference type="PANTHER" id="PTHR30086:SF20">
    <property type="entry name" value="ARGININE EXPORTER PROTEIN ARGO-RELATED"/>
    <property type="match status" value="1"/>
</dbReference>
<comment type="caution">
    <text evidence="7">The sequence shown here is derived from an EMBL/GenBank/DDBJ whole genome shotgun (WGS) entry which is preliminary data.</text>
</comment>
<evidence type="ECO:0000313" key="7">
    <source>
        <dbReference type="EMBL" id="TQN33205.1"/>
    </source>
</evidence>
<keyword evidence="5 6" id="KW-0472">Membrane</keyword>
<feature type="transmembrane region" description="Helical" evidence="6">
    <location>
        <begin position="43"/>
        <end position="64"/>
    </location>
</feature>
<dbReference type="PIRSF" id="PIRSF006324">
    <property type="entry name" value="LeuE"/>
    <property type="match status" value="1"/>
</dbReference>
<dbReference type="RefSeq" id="WP_141924601.1">
    <property type="nucleotide sequence ID" value="NZ_VFQC01000001.1"/>
</dbReference>